<evidence type="ECO:0000313" key="2">
    <source>
        <dbReference type="Proteomes" id="UP000618943"/>
    </source>
</evidence>
<protein>
    <submittedName>
        <fullName evidence="1">Thiol-disulfide oxidoreductase DCC family protein</fullName>
    </submittedName>
</protein>
<accession>A0ABS1H8F3</accession>
<evidence type="ECO:0000313" key="1">
    <source>
        <dbReference type="EMBL" id="MBK3495584.1"/>
    </source>
</evidence>
<dbReference type="RefSeq" id="WP_200749241.1">
    <property type="nucleotide sequence ID" value="NZ_JAEOAH010000015.1"/>
</dbReference>
<dbReference type="Proteomes" id="UP000618943">
    <property type="component" value="Unassembled WGS sequence"/>
</dbReference>
<dbReference type="Pfam" id="PF04134">
    <property type="entry name" value="DCC1-like"/>
    <property type="match status" value="1"/>
</dbReference>
<dbReference type="PANTHER" id="PTHR33639">
    <property type="entry name" value="THIOL-DISULFIDE OXIDOREDUCTASE DCC"/>
    <property type="match status" value="1"/>
</dbReference>
<dbReference type="EMBL" id="JAEOAH010000015">
    <property type="protein sequence ID" value="MBK3495584.1"/>
    <property type="molecule type" value="Genomic_DNA"/>
</dbReference>
<organism evidence="1 2">
    <name type="scientific">Viridibacillus soli</name>
    <dbReference type="NCBI Taxonomy" id="2798301"/>
    <lineage>
        <taxon>Bacteria</taxon>
        <taxon>Bacillati</taxon>
        <taxon>Bacillota</taxon>
        <taxon>Bacilli</taxon>
        <taxon>Bacillales</taxon>
        <taxon>Caryophanaceae</taxon>
        <taxon>Viridibacillus</taxon>
    </lineage>
</organism>
<comment type="caution">
    <text evidence="1">The sequence shown here is derived from an EMBL/GenBank/DDBJ whole genome shotgun (WGS) entry which is preliminary data.</text>
</comment>
<keyword evidence="2" id="KW-1185">Reference proteome</keyword>
<name>A0ABS1H8F3_9BACL</name>
<reference evidence="1 2" key="1">
    <citation type="submission" date="2020-12" db="EMBL/GenBank/DDBJ databases">
        <title>YIM B01967 draft genome.</title>
        <authorList>
            <person name="Yan X."/>
        </authorList>
    </citation>
    <scope>NUCLEOTIDE SEQUENCE [LARGE SCALE GENOMIC DNA]</scope>
    <source>
        <strain evidence="1 2">YIM B01967</strain>
    </source>
</reference>
<gene>
    <name evidence="1" type="ORF">JFL43_12120</name>
</gene>
<proteinExistence type="predicted"/>
<dbReference type="InterPro" id="IPR007263">
    <property type="entry name" value="DCC1-like"/>
</dbReference>
<dbReference type="InterPro" id="IPR052927">
    <property type="entry name" value="DCC_oxidoreductase"/>
</dbReference>
<sequence length="130" mass="15023">MCSVILFDGECNFCNQSIQFIIQRDSVGYFQYASLQGVIGKKLLKQYNIDQTIDSIVLIDNGSSYVKSDAILNICKKLSGPWRIITIFLLIPKPIRNFFYEKFAGNRYKLFGKQTKCLLPPPKIRKRFLD</sequence>
<dbReference type="PANTHER" id="PTHR33639:SF2">
    <property type="entry name" value="DUF393 DOMAIN-CONTAINING PROTEIN"/>
    <property type="match status" value="1"/>
</dbReference>